<keyword evidence="2" id="KW-1185">Reference proteome</keyword>
<proteinExistence type="predicted"/>
<organism evidence="1 2">
    <name type="scientific">Nitrospirillum iridis</name>
    <dbReference type="NCBI Taxonomy" id="765888"/>
    <lineage>
        <taxon>Bacteria</taxon>
        <taxon>Pseudomonadati</taxon>
        <taxon>Pseudomonadota</taxon>
        <taxon>Alphaproteobacteria</taxon>
        <taxon>Rhodospirillales</taxon>
        <taxon>Azospirillaceae</taxon>
        <taxon>Nitrospirillum</taxon>
    </lineage>
</organism>
<gene>
    <name evidence="1" type="ORF">FHS74_004279</name>
</gene>
<evidence type="ECO:0000313" key="2">
    <source>
        <dbReference type="Proteomes" id="UP000539175"/>
    </source>
</evidence>
<comment type="caution">
    <text evidence="1">The sequence shown here is derived from an EMBL/GenBank/DDBJ whole genome shotgun (WGS) entry which is preliminary data.</text>
</comment>
<dbReference type="RefSeq" id="WP_184804784.1">
    <property type="nucleotide sequence ID" value="NZ_JACIIZ010000013.1"/>
</dbReference>
<dbReference type="EMBL" id="JACIIZ010000013">
    <property type="protein sequence ID" value="MBB6253703.1"/>
    <property type="molecule type" value="Genomic_DNA"/>
</dbReference>
<accession>A0A7X0B0W2</accession>
<dbReference type="InterPro" id="IPR039498">
    <property type="entry name" value="NTP_transf_5"/>
</dbReference>
<evidence type="ECO:0008006" key="3">
    <source>
        <dbReference type="Google" id="ProtNLM"/>
    </source>
</evidence>
<dbReference type="Pfam" id="PF14907">
    <property type="entry name" value="NTP_transf_5"/>
    <property type="match status" value="1"/>
</dbReference>
<reference evidence="1 2" key="1">
    <citation type="submission" date="2020-08" db="EMBL/GenBank/DDBJ databases">
        <title>Genomic Encyclopedia of Type Strains, Phase IV (KMG-IV): sequencing the most valuable type-strain genomes for metagenomic binning, comparative biology and taxonomic classification.</title>
        <authorList>
            <person name="Goeker M."/>
        </authorList>
    </citation>
    <scope>NUCLEOTIDE SEQUENCE [LARGE SCALE GENOMIC DNA]</scope>
    <source>
        <strain evidence="1 2">DSM 22198</strain>
    </source>
</reference>
<dbReference type="AlphaFoldDB" id="A0A7X0B0W2"/>
<protein>
    <recommendedName>
        <fullName evidence="3">Nucleotidyltransferase family protein</fullName>
    </recommendedName>
</protein>
<dbReference type="Gene3D" id="3.30.460.40">
    <property type="match status" value="1"/>
</dbReference>
<dbReference type="Proteomes" id="UP000539175">
    <property type="component" value="Unassembled WGS sequence"/>
</dbReference>
<sequence>MREALAVAGDGANGTATARLVFALASPLAQVPPPANGDAAIDWGRLVAMVRSHGIPGLAGRPAARRLLTGLAAPDAVLRDLSGGARASALGGLKLTQHTVRAYQTLEAAGVAARVVKGAMESLISYGDAALRTYSDIDILVAPDQAPAAAAALADAGYTPEAPKALRFAGRPDVALSQLRFSAAPEADGKRGVLVELHWRPTDRAVLFPLPMDHVMARPAQISLGGAAVATLSPALRILHLSSHAASHGWTKLKWVADIAHALHADPAAAEEALDLARRWRVVGVYGASCHLATALLGVPAPRGLPAPGRREAAVLAHTLPRLVRPLVGAERRGWRPPLRQLREEMGLLDHLPAKLQLLRYYLRPRTEDIEAGAGDASLLRITLARLGRLALRGPRRPEAGNLPPPAITPPG</sequence>
<name>A0A7X0B0W2_9PROT</name>
<evidence type="ECO:0000313" key="1">
    <source>
        <dbReference type="EMBL" id="MBB6253703.1"/>
    </source>
</evidence>